<evidence type="ECO:0000313" key="1">
    <source>
        <dbReference type="EMBL" id="EMF17666.1"/>
    </source>
</evidence>
<dbReference type="HOGENOM" id="CLU_894773_0_0_1"/>
<dbReference type="AlphaFoldDB" id="N1QKB7"/>
<reference evidence="1 2" key="1">
    <citation type="journal article" date="2012" name="PLoS Pathog.">
        <title>Diverse lifestyles and strategies of plant pathogenesis encoded in the genomes of eighteen Dothideomycetes fungi.</title>
        <authorList>
            <person name="Ohm R.A."/>
            <person name="Feau N."/>
            <person name="Henrissat B."/>
            <person name="Schoch C.L."/>
            <person name="Horwitz B.A."/>
            <person name="Barry K.W."/>
            <person name="Condon B.J."/>
            <person name="Copeland A.C."/>
            <person name="Dhillon B."/>
            <person name="Glaser F."/>
            <person name="Hesse C.N."/>
            <person name="Kosti I."/>
            <person name="LaButti K."/>
            <person name="Lindquist E.A."/>
            <person name="Lucas S."/>
            <person name="Salamov A.A."/>
            <person name="Bradshaw R.E."/>
            <person name="Ciuffetti L."/>
            <person name="Hamelin R.C."/>
            <person name="Kema G.H.J."/>
            <person name="Lawrence C."/>
            <person name="Scott J.A."/>
            <person name="Spatafora J.W."/>
            <person name="Turgeon B.G."/>
            <person name="de Wit P.J.G.M."/>
            <person name="Zhong S."/>
            <person name="Goodwin S.B."/>
            <person name="Grigoriev I.V."/>
        </authorList>
    </citation>
    <scope>NUCLEOTIDE SEQUENCE [LARGE SCALE GENOMIC DNA]</scope>
    <source>
        <strain evidence="1 2">SO2202</strain>
    </source>
</reference>
<organism evidence="1 2">
    <name type="scientific">Sphaerulina musiva (strain SO2202)</name>
    <name type="common">Poplar stem canker fungus</name>
    <name type="synonym">Septoria musiva</name>
    <dbReference type="NCBI Taxonomy" id="692275"/>
    <lineage>
        <taxon>Eukaryota</taxon>
        <taxon>Fungi</taxon>
        <taxon>Dikarya</taxon>
        <taxon>Ascomycota</taxon>
        <taxon>Pezizomycotina</taxon>
        <taxon>Dothideomycetes</taxon>
        <taxon>Dothideomycetidae</taxon>
        <taxon>Mycosphaerellales</taxon>
        <taxon>Mycosphaerellaceae</taxon>
        <taxon>Sphaerulina</taxon>
    </lineage>
</organism>
<dbReference type="OrthoDB" id="3639869at2759"/>
<dbReference type="eggNOG" id="ENOG502TM08">
    <property type="taxonomic scope" value="Eukaryota"/>
</dbReference>
<dbReference type="Proteomes" id="UP000016931">
    <property type="component" value="Unassembled WGS sequence"/>
</dbReference>
<gene>
    <name evidence="1" type="ORF">SEPMUDRAFT_160882</name>
</gene>
<accession>N1QKB7</accession>
<dbReference type="EMBL" id="KB456260">
    <property type="protein sequence ID" value="EMF17666.1"/>
    <property type="molecule type" value="Genomic_DNA"/>
</dbReference>
<dbReference type="GeneID" id="27905051"/>
<evidence type="ECO:0000313" key="2">
    <source>
        <dbReference type="Proteomes" id="UP000016931"/>
    </source>
</evidence>
<proteinExistence type="predicted"/>
<name>N1QKB7_SPHMS</name>
<keyword evidence="2" id="KW-1185">Reference proteome</keyword>
<sequence>MTMTRAASSTPQFTYHQWPDGTAPVLQFKARPPSTTPLARQLSPHYDMPSPGLPTSTEASLKHHAGMAPRPFVWDSVNQDYFCYDPETTCYVYAKLGRVHYDSVMKEHYRPDAPQPLVYATTFPEYRVYQSGEIFFWDPRRQEWYQYDMHHRRVLWRDQRWWPFPRKFEPPCLSCPPQCERTLMPPNTAGRSKSPVCHTLPADAHNDCAKSEGPRIVEVSPCDASTVETDLCGRSLPDVLEKHEVKAERRRPKKEVVEKEVWVVSDDDDVVYEVPLRDRGHKKHRARRGGMYDLQDLVDKTVRRKKRYSWF</sequence>
<protein>
    <submittedName>
        <fullName evidence="1">Uncharacterized protein</fullName>
    </submittedName>
</protein>
<dbReference type="RefSeq" id="XP_016765787.1">
    <property type="nucleotide sequence ID" value="XM_016907914.1"/>
</dbReference>